<gene>
    <name evidence="3" type="ORF">K678_09428</name>
</gene>
<evidence type="ECO:0000256" key="1">
    <source>
        <dbReference type="RuleBase" id="RU003513"/>
    </source>
</evidence>
<dbReference type="InterPro" id="IPR029767">
    <property type="entry name" value="WecB-like"/>
</dbReference>
<dbReference type="Proteomes" id="UP000015350">
    <property type="component" value="Unassembled WGS sequence"/>
</dbReference>
<dbReference type="Pfam" id="PF02350">
    <property type="entry name" value="Epimerase_2"/>
    <property type="match status" value="1"/>
</dbReference>
<sequence length="358" mass="37667">MKILTIIGARPQFVKAAVVSRALVDLADVSEVLVHTGQHYDEVMSGRFFRELGIPAPAYNLGVGSGSHGAQTGRMLERLDTVIEAERPDWVLLYGDTNSTLAGALAAAKLHVPVAHVEAGLRSWNRAMPEEINRLLTDQVSSLLFAPTEAAVTNLTREGIAGASVHLVGDVMFDAALAFGGRADADALLTRLGVVAGGYVLLTIHRAENTDDPARLSAIVAALGQVARSEPVVLPCHPRTMAALERAGLLDEVRTNLICVEPMGYLEMLAAERLARVVVTDSGGVQKEAFFFGVPCVIVRGETEWVELVELGCARLVEPDAIAAAVSVPPAGIAARDGLYGGGAAAERVARIMAGTGP</sequence>
<evidence type="ECO:0000259" key="2">
    <source>
        <dbReference type="Pfam" id="PF02350"/>
    </source>
</evidence>
<keyword evidence="1" id="KW-0413">Isomerase</keyword>
<dbReference type="AlphaFoldDB" id="S9SAL2"/>
<name>S9SAL2_MAGFU</name>
<dbReference type="OrthoDB" id="9803238at2"/>
<dbReference type="PATRIC" id="fig|1316936.3.peg.1882"/>
<dbReference type="eggNOG" id="COG0381">
    <property type="taxonomic scope" value="Bacteria"/>
</dbReference>
<dbReference type="SUPFAM" id="SSF53756">
    <property type="entry name" value="UDP-Glycosyltransferase/glycogen phosphorylase"/>
    <property type="match status" value="1"/>
</dbReference>
<dbReference type="PANTHER" id="PTHR43174:SF1">
    <property type="entry name" value="UDP-N-ACETYLGLUCOSAMINE 2-EPIMERASE"/>
    <property type="match status" value="1"/>
</dbReference>
<dbReference type="GO" id="GO:0016853">
    <property type="term" value="F:isomerase activity"/>
    <property type="evidence" value="ECO:0007669"/>
    <property type="project" value="UniProtKB-KW"/>
</dbReference>
<evidence type="ECO:0000313" key="4">
    <source>
        <dbReference type="Proteomes" id="UP000015350"/>
    </source>
</evidence>
<accession>S9SAL2</accession>
<dbReference type="Gene3D" id="3.40.50.2000">
    <property type="entry name" value="Glycogen Phosphorylase B"/>
    <property type="match status" value="2"/>
</dbReference>
<evidence type="ECO:0000313" key="3">
    <source>
        <dbReference type="EMBL" id="EPY01734.1"/>
    </source>
</evidence>
<dbReference type="RefSeq" id="WP_021132217.1">
    <property type="nucleotide sequence ID" value="NZ_AQPH01000031.1"/>
</dbReference>
<dbReference type="STRING" id="1316936.K678_09428"/>
<reference evidence="3 4" key="1">
    <citation type="submission" date="2013-04" db="EMBL/GenBank/DDBJ databases">
        <authorList>
            <person name="Kuznetsov B."/>
            <person name="Ivanovsky R."/>
        </authorList>
    </citation>
    <scope>NUCLEOTIDE SEQUENCE [LARGE SCALE GENOMIC DNA]</scope>
    <source>
        <strain evidence="3 4">MGU-K5</strain>
    </source>
</reference>
<dbReference type="CDD" id="cd03786">
    <property type="entry name" value="GTB_UDP-GlcNAc_2-Epimerase"/>
    <property type="match status" value="1"/>
</dbReference>
<dbReference type="NCBIfam" id="TIGR00236">
    <property type="entry name" value="wecB"/>
    <property type="match status" value="1"/>
</dbReference>
<dbReference type="InterPro" id="IPR003331">
    <property type="entry name" value="UDP_GlcNAc_Epimerase_2_dom"/>
</dbReference>
<proteinExistence type="inferred from homology"/>
<protein>
    <submittedName>
        <fullName evidence="3">UDP-N-acetylglucosamine 2-epimerase</fullName>
    </submittedName>
</protein>
<organism evidence="3 4">
    <name type="scientific">Magnetospirillum fulvum MGU-K5</name>
    <dbReference type="NCBI Taxonomy" id="1316936"/>
    <lineage>
        <taxon>Bacteria</taxon>
        <taxon>Pseudomonadati</taxon>
        <taxon>Pseudomonadota</taxon>
        <taxon>Alphaproteobacteria</taxon>
        <taxon>Rhodospirillales</taxon>
        <taxon>Rhodospirillaceae</taxon>
        <taxon>Magnetospirillum</taxon>
    </lineage>
</organism>
<comment type="caution">
    <text evidence="3">The sequence shown here is derived from an EMBL/GenBank/DDBJ whole genome shotgun (WGS) entry which is preliminary data.</text>
</comment>
<dbReference type="PANTHER" id="PTHR43174">
    <property type="entry name" value="UDP-N-ACETYLGLUCOSAMINE 2-EPIMERASE"/>
    <property type="match status" value="1"/>
</dbReference>
<comment type="similarity">
    <text evidence="1">Belongs to the UDP-N-acetylglucosamine 2-epimerase family.</text>
</comment>
<feature type="domain" description="UDP-N-acetylglucosamine 2-epimerase" evidence="2">
    <location>
        <begin position="27"/>
        <end position="353"/>
    </location>
</feature>
<dbReference type="EMBL" id="AQPH01000031">
    <property type="protein sequence ID" value="EPY01734.1"/>
    <property type="molecule type" value="Genomic_DNA"/>
</dbReference>